<sequence length="68" mass="8256">MLLTLMRLVRLSRFFLPLSWTVKTRSARFSAYVWQFCIQRFLAPLESFHLIFVIHAEYPFCVIFHCEK</sequence>
<proteinExistence type="predicted"/>
<reference evidence="1" key="1">
    <citation type="submission" date="2019-12" db="EMBL/GenBank/DDBJ databases">
        <title>An insight into the sialome of adult female Ixodes ricinus ticks feeding for 6 days.</title>
        <authorList>
            <person name="Perner J."/>
            <person name="Ribeiro J.M.C."/>
        </authorList>
    </citation>
    <scope>NUCLEOTIDE SEQUENCE</scope>
    <source>
        <strain evidence="1">Semi-engorged</strain>
        <tissue evidence="1">Salivary glands</tissue>
    </source>
</reference>
<name>A0A6B0U0X5_IXORI</name>
<organism evidence="1">
    <name type="scientific">Ixodes ricinus</name>
    <name type="common">Common tick</name>
    <name type="synonym">Acarus ricinus</name>
    <dbReference type="NCBI Taxonomy" id="34613"/>
    <lineage>
        <taxon>Eukaryota</taxon>
        <taxon>Metazoa</taxon>
        <taxon>Ecdysozoa</taxon>
        <taxon>Arthropoda</taxon>
        <taxon>Chelicerata</taxon>
        <taxon>Arachnida</taxon>
        <taxon>Acari</taxon>
        <taxon>Parasitiformes</taxon>
        <taxon>Ixodida</taxon>
        <taxon>Ixodoidea</taxon>
        <taxon>Ixodidae</taxon>
        <taxon>Ixodinae</taxon>
        <taxon>Ixodes</taxon>
    </lineage>
</organism>
<protein>
    <submittedName>
        <fullName evidence="1">Putative secreted protein</fullName>
    </submittedName>
</protein>
<dbReference type="EMBL" id="GIFC01000307">
    <property type="protein sequence ID" value="MXU82390.1"/>
    <property type="molecule type" value="Transcribed_RNA"/>
</dbReference>
<accession>A0A6B0U0X5</accession>
<dbReference type="AlphaFoldDB" id="A0A6B0U0X5"/>
<evidence type="ECO:0000313" key="1">
    <source>
        <dbReference type="EMBL" id="MXU82390.1"/>
    </source>
</evidence>